<feature type="signal peptide" evidence="1">
    <location>
        <begin position="1"/>
        <end position="25"/>
    </location>
</feature>
<protein>
    <submittedName>
        <fullName evidence="4">DUF4105 domain-containing protein</fullName>
    </submittedName>
</protein>
<feature type="domain" description="Lnb N-terminal periplasmic" evidence="2">
    <location>
        <begin position="250"/>
        <end position="396"/>
    </location>
</feature>
<dbReference type="EMBL" id="CP093442">
    <property type="protein sequence ID" value="UOF02120.1"/>
    <property type="molecule type" value="Genomic_DNA"/>
</dbReference>
<evidence type="ECO:0000313" key="5">
    <source>
        <dbReference type="Proteomes" id="UP000830116"/>
    </source>
</evidence>
<proteinExistence type="predicted"/>
<feature type="domain" description="DUF7844" evidence="3">
    <location>
        <begin position="141"/>
        <end position="218"/>
    </location>
</feature>
<dbReference type="Pfam" id="PF13387">
    <property type="entry name" value="Lnb_N"/>
    <property type="match status" value="1"/>
</dbReference>
<dbReference type="SUPFAM" id="SSF55486">
    <property type="entry name" value="Metalloproteases ('zincins'), catalytic domain"/>
    <property type="match status" value="1"/>
</dbReference>
<dbReference type="InterPro" id="IPR057166">
    <property type="entry name" value="DUF7844"/>
</dbReference>
<name>A0ABY4CAZ9_9BACT</name>
<evidence type="ECO:0000259" key="3">
    <source>
        <dbReference type="Pfam" id="PF25226"/>
    </source>
</evidence>
<dbReference type="Pfam" id="PF25226">
    <property type="entry name" value="DUF7844"/>
    <property type="match status" value="1"/>
</dbReference>
<organism evidence="4 5">
    <name type="scientific">Bdellovibrio reynosensis</name>
    <dbReference type="NCBI Taxonomy" id="2835041"/>
    <lineage>
        <taxon>Bacteria</taxon>
        <taxon>Pseudomonadati</taxon>
        <taxon>Bdellovibrionota</taxon>
        <taxon>Bdellovibrionia</taxon>
        <taxon>Bdellovibrionales</taxon>
        <taxon>Pseudobdellovibrionaceae</taxon>
        <taxon>Bdellovibrio</taxon>
    </lineage>
</organism>
<evidence type="ECO:0000256" key="1">
    <source>
        <dbReference type="SAM" id="SignalP"/>
    </source>
</evidence>
<sequence length="607" mass="69438">MKTKNHFKKLFFLAVLLLAPAVTIASPVFKLPNSPKTKHLNDSLKSIFSQAETLLPAEVKNVLPKPILVRFERFHDDSFVGKAEDHNSLILNEKLIPEILKGETNSTVTGRRHGNMYREILATILHEATHLYERNLKHPPSENRYFLALAGWPPKLTTGTPKNFNGYTVRSVDLYELKNPREMLAVNMEYFLLDSEFKCRKPSLYRFLKDYFKHIPFENPACTTHFTFMNSISREDVPFISIDPKLVYQIHYLMAGPGKKTMSRWGHTFLRIVTCDPERKAVGPECLNDVAHHVVFSFRGFVDDFVVDQLKGINGSYPSRLFVLSMGQIITEYNKTEMRDLRSYPMQLSETKKLRLLEKIFETHWTYDGKYKFFSSNCAIETLNLLKGALPDTDLIKARALTPNGVLKDLAKAGFIQYTGDFSRRELIERGLLFESYAQRLNQALDIAGMSRIVGYDDYLKLKTSYLNRYFPADLSRKKAAAFYILESARQRKYRSRLYNVAVKSAMQAKSEGRKSRLGDTPTKNLDLARYFASPGASLNQRGYGIPSLEELQNSASDVLDKSSSGKFSETALKESAKNTEFSFLAEELTLIENNLAFLKERMKSSK</sequence>
<evidence type="ECO:0000313" key="4">
    <source>
        <dbReference type="EMBL" id="UOF02120.1"/>
    </source>
</evidence>
<accession>A0ABY4CAZ9</accession>
<dbReference type="RefSeq" id="WP_243538868.1">
    <property type="nucleotide sequence ID" value="NZ_CP093442.1"/>
</dbReference>
<keyword evidence="1" id="KW-0732">Signal</keyword>
<reference evidence="4" key="1">
    <citation type="submission" date="2022-03" db="EMBL/GenBank/DDBJ databases">
        <title>Genome Identification and Characterization of new species Bdellovibrio reynosense LBG001 sp. nov. from a Mexico soil sample.</title>
        <authorList>
            <person name="Camilli A."/>
            <person name="Ajao Y."/>
            <person name="Guo X."/>
        </authorList>
    </citation>
    <scope>NUCLEOTIDE SEQUENCE</scope>
    <source>
        <strain evidence="4">LBG001</strain>
    </source>
</reference>
<evidence type="ECO:0000259" key="2">
    <source>
        <dbReference type="Pfam" id="PF13387"/>
    </source>
</evidence>
<keyword evidence="5" id="KW-1185">Reference proteome</keyword>
<dbReference type="Proteomes" id="UP000830116">
    <property type="component" value="Chromosome"/>
</dbReference>
<dbReference type="InterPro" id="IPR025178">
    <property type="entry name" value="Lnb_N"/>
</dbReference>
<feature type="chain" id="PRO_5045660943" evidence="1">
    <location>
        <begin position="26"/>
        <end position="607"/>
    </location>
</feature>
<gene>
    <name evidence="4" type="ORF">MNR06_04020</name>
</gene>